<dbReference type="PANTHER" id="PTHR37299:SF1">
    <property type="entry name" value="STAGE 0 SPORULATION PROTEIN A HOMOLOG"/>
    <property type="match status" value="1"/>
</dbReference>
<dbReference type="InterPro" id="IPR001789">
    <property type="entry name" value="Sig_transdc_resp-reg_receiver"/>
</dbReference>
<dbReference type="Gene3D" id="2.40.50.1020">
    <property type="entry name" value="LytTr DNA-binding domain"/>
    <property type="match status" value="1"/>
</dbReference>
<keyword evidence="5" id="KW-1185">Reference proteome</keyword>
<feature type="domain" description="Response regulatory" evidence="2">
    <location>
        <begin position="6"/>
        <end position="123"/>
    </location>
</feature>
<dbReference type="SMART" id="SM00448">
    <property type="entry name" value="REC"/>
    <property type="match status" value="1"/>
</dbReference>
<dbReference type="InterPro" id="IPR046947">
    <property type="entry name" value="LytR-like"/>
</dbReference>
<reference evidence="4 5" key="1">
    <citation type="submission" date="2019-10" db="EMBL/GenBank/DDBJ databases">
        <title>Bifidobacterium from non-human primates.</title>
        <authorList>
            <person name="Modesto M."/>
        </authorList>
    </citation>
    <scope>NUCLEOTIDE SEQUENCE [LARGE SCALE GENOMIC DNA]</scope>
    <source>
        <strain evidence="4 5">TRE17</strain>
    </source>
</reference>
<dbReference type="SMART" id="SM00850">
    <property type="entry name" value="LytTR"/>
    <property type="match status" value="1"/>
</dbReference>
<comment type="caution">
    <text evidence="4">The sequence shown here is derived from an EMBL/GenBank/DDBJ whole genome shotgun (WGS) entry which is preliminary data.</text>
</comment>
<dbReference type="AlphaFoldDB" id="A0A6N9Z594"/>
<evidence type="ECO:0000313" key="5">
    <source>
        <dbReference type="Proteomes" id="UP000469194"/>
    </source>
</evidence>
<name>A0A6N9Z594_9BIFI</name>
<proteinExistence type="predicted"/>
<dbReference type="EMBL" id="WHZW01000010">
    <property type="protein sequence ID" value="NEG89514.1"/>
    <property type="molecule type" value="Genomic_DNA"/>
</dbReference>
<evidence type="ECO:0000259" key="3">
    <source>
        <dbReference type="PROSITE" id="PS50930"/>
    </source>
</evidence>
<dbReference type="Pfam" id="PF00072">
    <property type="entry name" value="Response_reg"/>
    <property type="match status" value="1"/>
</dbReference>
<dbReference type="GO" id="GO:0000156">
    <property type="term" value="F:phosphorelay response regulator activity"/>
    <property type="evidence" value="ECO:0007669"/>
    <property type="project" value="InterPro"/>
</dbReference>
<dbReference type="SUPFAM" id="SSF52172">
    <property type="entry name" value="CheY-like"/>
    <property type="match status" value="1"/>
</dbReference>
<dbReference type="InterPro" id="IPR007492">
    <property type="entry name" value="LytTR_DNA-bd_dom"/>
</dbReference>
<dbReference type="PROSITE" id="PS50930">
    <property type="entry name" value="HTH_LYTTR"/>
    <property type="match status" value="1"/>
</dbReference>
<dbReference type="PANTHER" id="PTHR37299">
    <property type="entry name" value="TRANSCRIPTIONAL REGULATOR-RELATED"/>
    <property type="match status" value="1"/>
</dbReference>
<evidence type="ECO:0000256" key="1">
    <source>
        <dbReference type="PROSITE-ProRule" id="PRU00169"/>
    </source>
</evidence>
<dbReference type="CDD" id="cd00156">
    <property type="entry name" value="REC"/>
    <property type="match status" value="1"/>
</dbReference>
<dbReference type="PROSITE" id="PS50110">
    <property type="entry name" value="RESPONSE_REGULATORY"/>
    <property type="match status" value="1"/>
</dbReference>
<dbReference type="Proteomes" id="UP000469194">
    <property type="component" value="Unassembled WGS sequence"/>
</dbReference>
<protein>
    <submittedName>
        <fullName evidence="4">Response regulator</fullName>
    </submittedName>
</protein>
<evidence type="ECO:0000259" key="2">
    <source>
        <dbReference type="PROSITE" id="PS50110"/>
    </source>
</evidence>
<feature type="domain" description="HTH LytTR-type" evidence="3">
    <location>
        <begin position="137"/>
        <end position="236"/>
    </location>
</feature>
<sequence>MNPMLHIAVVEDDPAYARTLTQCLDRFAAEHDTSLHYDVFDDGAKIAGDYRPVYDIILMDIEMPGMDGITAAKEIRRIDADVVIIFITSMAKYAITGYTVQARAYVLKPINYYGLSLELQGAINAVNRNRSQHGRSLLLQTGGSVTKVALTDITYLESRRHDLFIHTTDGVLRVRGSLKTMEGEINDPTFARCGVSYVVNLAHVSGVTDAKEAIVNGDRVPISRQKYKDFMAALVMYLSGSASANRTVSQEVSR</sequence>
<evidence type="ECO:0000313" key="4">
    <source>
        <dbReference type="EMBL" id="NEG89514.1"/>
    </source>
</evidence>
<accession>A0A6N9Z594</accession>
<dbReference type="Gene3D" id="3.40.50.2300">
    <property type="match status" value="1"/>
</dbReference>
<dbReference type="GO" id="GO:0003677">
    <property type="term" value="F:DNA binding"/>
    <property type="evidence" value="ECO:0007669"/>
    <property type="project" value="InterPro"/>
</dbReference>
<feature type="modified residue" description="4-aspartylphosphate" evidence="1">
    <location>
        <position position="60"/>
    </location>
</feature>
<gene>
    <name evidence="4" type="ORF">GFD25_05840</name>
</gene>
<keyword evidence="1" id="KW-0597">Phosphoprotein</keyword>
<dbReference type="Pfam" id="PF04397">
    <property type="entry name" value="LytTR"/>
    <property type="match status" value="1"/>
</dbReference>
<dbReference type="InterPro" id="IPR011006">
    <property type="entry name" value="CheY-like_superfamily"/>
</dbReference>
<organism evidence="4 5">
    <name type="scientific">Bifidobacterium aerophilum</name>
    <dbReference type="NCBI Taxonomy" id="1798155"/>
    <lineage>
        <taxon>Bacteria</taxon>
        <taxon>Bacillati</taxon>
        <taxon>Actinomycetota</taxon>
        <taxon>Actinomycetes</taxon>
        <taxon>Bifidobacteriales</taxon>
        <taxon>Bifidobacteriaceae</taxon>
        <taxon>Bifidobacterium</taxon>
    </lineage>
</organism>